<evidence type="ECO:0000256" key="1">
    <source>
        <dbReference type="ARBA" id="ARBA00022737"/>
    </source>
</evidence>
<dbReference type="EMBL" id="JBHSCR010000007">
    <property type="protein sequence ID" value="MFC4348466.1"/>
    <property type="molecule type" value="Genomic_DNA"/>
</dbReference>
<evidence type="ECO:0000256" key="3">
    <source>
        <dbReference type="PROSITE-ProRule" id="PRU00339"/>
    </source>
</evidence>
<accession>A0ABV8UC76</accession>
<evidence type="ECO:0000313" key="6">
    <source>
        <dbReference type="Proteomes" id="UP001595776"/>
    </source>
</evidence>
<organism evidence="5 6">
    <name type="scientific">Kordiimonas lipolytica</name>
    <dbReference type="NCBI Taxonomy" id="1662421"/>
    <lineage>
        <taxon>Bacteria</taxon>
        <taxon>Pseudomonadati</taxon>
        <taxon>Pseudomonadota</taxon>
        <taxon>Alphaproteobacteria</taxon>
        <taxon>Kordiimonadales</taxon>
        <taxon>Kordiimonadaceae</taxon>
        <taxon>Kordiimonas</taxon>
    </lineage>
</organism>
<dbReference type="Gene3D" id="1.25.40.10">
    <property type="entry name" value="Tetratricopeptide repeat domain"/>
    <property type="match status" value="1"/>
</dbReference>
<dbReference type="Pfam" id="PF00515">
    <property type="entry name" value="TPR_1"/>
    <property type="match status" value="1"/>
</dbReference>
<feature type="chain" id="PRO_5046713264" evidence="4">
    <location>
        <begin position="26"/>
        <end position="158"/>
    </location>
</feature>
<dbReference type="RefSeq" id="WP_068145277.1">
    <property type="nucleotide sequence ID" value="NZ_JBHSCR010000007.1"/>
</dbReference>
<reference evidence="6" key="1">
    <citation type="journal article" date="2019" name="Int. J. Syst. Evol. Microbiol.">
        <title>The Global Catalogue of Microorganisms (GCM) 10K type strain sequencing project: providing services to taxonomists for standard genome sequencing and annotation.</title>
        <authorList>
            <consortium name="The Broad Institute Genomics Platform"/>
            <consortium name="The Broad Institute Genome Sequencing Center for Infectious Disease"/>
            <person name="Wu L."/>
            <person name="Ma J."/>
        </authorList>
    </citation>
    <scope>NUCLEOTIDE SEQUENCE [LARGE SCALE GENOMIC DNA]</scope>
    <source>
        <strain evidence="6">CGMCC 1.15304</strain>
    </source>
</reference>
<proteinExistence type="predicted"/>
<dbReference type="SUPFAM" id="SSF48452">
    <property type="entry name" value="TPR-like"/>
    <property type="match status" value="1"/>
</dbReference>
<evidence type="ECO:0000256" key="4">
    <source>
        <dbReference type="SAM" id="SignalP"/>
    </source>
</evidence>
<feature type="repeat" description="TPR" evidence="3">
    <location>
        <begin position="103"/>
        <end position="136"/>
    </location>
</feature>
<dbReference type="SMART" id="SM00028">
    <property type="entry name" value="TPR"/>
    <property type="match status" value="2"/>
</dbReference>
<keyword evidence="1" id="KW-0677">Repeat</keyword>
<gene>
    <name evidence="5" type="ORF">ACFO5Q_11455</name>
</gene>
<keyword evidence="2 3" id="KW-0802">TPR repeat</keyword>
<evidence type="ECO:0000256" key="2">
    <source>
        <dbReference type="ARBA" id="ARBA00022803"/>
    </source>
</evidence>
<keyword evidence="4" id="KW-0732">Signal</keyword>
<protein>
    <submittedName>
        <fullName evidence="5">Tetratricopeptide repeat protein</fullName>
    </submittedName>
</protein>
<dbReference type="InterPro" id="IPR050498">
    <property type="entry name" value="Ycf3"/>
</dbReference>
<dbReference type="InterPro" id="IPR011990">
    <property type="entry name" value="TPR-like_helical_dom_sf"/>
</dbReference>
<evidence type="ECO:0000313" key="5">
    <source>
        <dbReference type="EMBL" id="MFC4348466.1"/>
    </source>
</evidence>
<keyword evidence="6" id="KW-1185">Reference proteome</keyword>
<dbReference type="PANTHER" id="PTHR44858">
    <property type="entry name" value="TETRATRICOPEPTIDE REPEAT PROTEIN 6"/>
    <property type="match status" value="1"/>
</dbReference>
<dbReference type="PANTHER" id="PTHR44858:SF1">
    <property type="entry name" value="UDP-N-ACETYLGLUCOSAMINE--PEPTIDE N-ACETYLGLUCOSAMINYLTRANSFERASE SPINDLY-RELATED"/>
    <property type="match status" value="1"/>
</dbReference>
<dbReference type="InterPro" id="IPR019734">
    <property type="entry name" value="TPR_rpt"/>
</dbReference>
<sequence length="158" mass="17388">MWTTRKTLVAGAVLAVASFSAAANAQTYYAGPDRNITRGTDAMMEGDLETASKYFHRAAKANLSKERLVPLLNNLCAVDYALGKLDSAEEACTRAIAEDRHFWRAYVNRGNVLKAKGDYTDAQQDYLKAVRLKPDSALAQRALARLQEEQSKLFAAAK</sequence>
<dbReference type="Proteomes" id="UP001595776">
    <property type="component" value="Unassembled WGS sequence"/>
</dbReference>
<dbReference type="PROSITE" id="PS50005">
    <property type="entry name" value="TPR"/>
    <property type="match status" value="1"/>
</dbReference>
<comment type="caution">
    <text evidence="5">The sequence shown here is derived from an EMBL/GenBank/DDBJ whole genome shotgun (WGS) entry which is preliminary data.</text>
</comment>
<name>A0ABV8UC76_9PROT</name>
<feature type="signal peptide" evidence="4">
    <location>
        <begin position="1"/>
        <end position="25"/>
    </location>
</feature>
<dbReference type="PROSITE" id="PS50293">
    <property type="entry name" value="TPR_REGION"/>
    <property type="match status" value="1"/>
</dbReference>